<evidence type="ECO:0000256" key="1">
    <source>
        <dbReference type="SAM" id="MobiDB-lite"/>
    </source>
</evidence>
<proteinExistence type="predicted"/>
<dbReference type="AlphaFoldDB" id="A0AAN0WDC7"/>
<sequence length="42" mass="4485">MNESGIVRWKASAGSAGKDLGNQKRSKGQALLIAQRKVPVFS</sequence>
<accession>A0AAN0WDC7</accession>
<organism evidence="2 3">
    <name type="scientific">Heyndrickxia coagulans</name>
    <name type="common">Weizmannia coagulans</name>
    <dbReference type="NCBI Taxonomy" id="1398"/>
    <lineage>
        <taxon>Bacteria</taxon>
        <taxon>Bacillati</taxon>
        <taxon>Bacillota</taxon>
        <taxon>Bacilli</taxon>
        <taxon>Bacillales</taxon>
        <taxon>Bacillaceae</taxon>
        <taxon>Heyndrickxia</taxon>
    </lineage>
</organism>
<keyword evidence="3" id="KW-1185">Reference proteome</keyword>
<gene>
    <name evidence="2" type="ORF">SB48_HM08orf05639</name>
</gene>
<name>A0AAN0WDC7_HEYCO</name>
<dbReference type="EMBL" id="CP010525">
    <property type="protein sequence ID" value="AJO24326.1"/>
    <property type="molecule type" value="Genomic_DNA"/>
</dbReference>
<reference evidence="3" key="1">
    <citation type="submission" date="2015-01" db="EMBL/GenBank/DDBJ databases">
        <title>Comparative genome analysis of Bacillus coagulans HM-08, Clostridium butyricum HM-68, Bacillus subtilis HM-66 and Bacillus paralicheniformis BL-09.</title>
        <authorList>
            <person name="Zhang H."/>
        </authorList>
    </citation>
    <scope>NUCLEOTIDE SEQUENCE [LARGE SCALE GENOMIC DNA]</scope>
    <source>
        <strain evidence="3">HM-08</strain>
    </source>
</reference>
<evidence type="ECO:0000313" key="3">
    <source>
        <dbReference type="Proteomes" id="UP000032024"/>
    </source>
</evidence>
<feature type="region of interest" description="Disordered" evidence="1">
    <location>
        <begin position="1"/>
        <end position="26"/>
    </location>
</feature>
<protein>
    <submittedName>
        <fullName evidence="2">Uncharacterized protein</fullName>
    </submittedName>
</protein>
<evidence type="ECO:0000313" key="2">
    <source>
        <dbReference type="EMBL" id="AJO24326.1"/>
    </source>
</evidence>
<dbReference type="Proteomes" id="UP000032024">
    <property type="component" value="Chromosome"/>
</dbReference>